<keyword evidence="1" id="KW-0472">Membrane</keyword>
<feature type="transmembrane region" description="Helical" evidence="1">
    <location>
        <begin position="79"/>
        <end position="96"/>
    </location>
</feature>
<dbReference type="EMBL" id="QXQA01000001">
    <property type="protein sequence ID" value="RIX60083.1"/>
    <property type="molecule type" value="Genomic_DNA"/>
</dbReference>
<name>A0A3A1VNI1_9BACL</name>
<feature type="transmembrane region" description="Helical" evidence="1">
    <location>
        <begin position="138"/>
        <end position="159"/>
    </location>
</feature>
<keyword evidence="3" id="KW-1185">Reference proteome</keyword>
<dbReference type="RefSeq" id="WP_119597458.1">
    <property type="nucleotide sequence ID" value="NZ_QXQA01000001.1"/>
</dbReference>
<accession>A0A3A1VNI1</accession>
<organism evidence="2 3">
    <name type="scientific">Paenibacillus nanensis</name>
    <dbReference type="NCBI Taxonomy" id="393251"/>
    <lineage>
        <taxon>Bacteria</taxon>
        <taxon>Bacillati</taxon>
        <taxon>Bacillota</taxon>
        <taxon>Bacilli</taxon>
        <taxon>Bacillales</taxon>
        <taxon>Paenibacillaceae</taxon>
        <taxon>Paenibacillus</taxon>
    </lineage>
</organism>
<dbReference type="OrthoDB" id="2618234at2"/>
<sequence>MKTIIYDNQFNGNELFVLGLIIAGFSMIWLLPKTFSPLQTIFNLMIGVTFGLIFDHTLHVPPFDLYDTGDSSKYEWFDILSYLMYSPFGYLFIYGVERLRINGITVIGYIALWTCFSILVEWLGEEVGLFHYKNGYKLLYSIPIYLVLQSIHLAAYRAVFSPKRWLRRRVR</sequence>
<keyword evidence="1" id="KW-1133">Transmembrane helix</keyword>
<evidence type="ECO:0000313" key="3">
    <source>
        <dbReference type="Proteomes" id="UP000266482"/>
    </source>
</evidence>
<gene>
    <name evidence="2" type="ORF">D3P08_00370</name>
</gene>
<feature type="transmembrane region" description="Helical" evidence="1">
    <location>
        <begin position="41"/>
        <end position="59"/>
    </location>
</feature>
<reference evidence="2 3" key="1">
    <citation type="submission" date="2018-09" db="EMBL/GenBank/DDBJ databases">
        <title>Paenibacillus aracenensis nov. sp. isolated from a cave in southern Spain.</title>
        <authorList>
            <person name="Jurado V."/>
            <person name="Gutierrez-Patricio S."/>
            <person name="Gonzalez-Pimentel J.L."/>
            <person name="Miller A.Z."/>
            <person name="Laiz L."/>
            <person name="Saiz-Jimenez C."/>
        </authorList>
    </citation>
    <scope>NUCLEOTIDE SEQUENCE [LARGE SCALE GENOMIC DNA]</scope>
    <source>
        <strain evidence="2 3">DSM 22867</strain>
    </source>
</reference>
<dbReference type="Proteomes" id="UP000266482">
    <property type="component" value="Unassembled WGS sequence"/>
</dbReference>
<evidence type="ECO:0000256" key="1">
    <source>
        <dbReference type="SAM" id="Phobius"/>
    </source>
</evidence>
<comment type="caution">
    <text evidence="2">The sequence shown here is derived from an EMBL/GenBank/DDBJ whole genome shotgun (WGS) entry which is preliminary data.</text>
</comment>
<protein>
    <submittedName>
        <fullName evidence="2">Uncharacterized protein</fullName>
    </submittedName>
</protein>
<keyword evidence="1" id="KW-0812">Transmembrane</keyword>
<dbReference type="AlphaFoldDB" id="A0A3A1VNI1"/>
<proteinExistence type="predicted"/>
<evidence type="ECO:0000313" key="2">
    <source>
        <dbReference type="EMBL" id="RIX60083.1"/>
    </source>
</evidence>
<feature type="transmembrane region" description="Helical" evidence="1">
    <location>
        <begin position="15"/>
        <end position="32"/>
    </location>
</feature>
<feature type="transmembrane region" description="Helical" evidence="1">
    <location>
        <begin position="103"/>
        <end position="123"/>
    </location>
</feature>